<comment type="caution">
    <text evidence="8">The sequence shown here is derived from an EMBL/GenBank/DDBJ whole genome shotgun (WGS) entry which is preliminary data.</text>
</comment>
<dbReference type="Gene3D" id="3.30.110.10">
    <property type="entry name" value="Translation initiation factor 3 (IF-3), C-terminal domain"/>
    <property type="match status" value="1"/>
</dbReference>
<proteinExistence type="inferred from homology"/>
<evidence type="ECO:0000256" key="4">
    <source>
        <dbReference type="HAMAP-Rule" id="MF_00080"/>
    </source>
</evidence>
<dbReference type="InterPro" id="IPR019815">
    <property type="entry name" value="Translation_initiation_fac_3_C"/>
</dbReference>
<dbReference type="SUPFAM" id="SSF55200">
    <property type="entry name" value="Translation initiation factor IF3, C-terminal domain"/>
    <property type="match status" value="1"/>
</dbReference>
<dbReference type="HAMAP" id="MF_00080">
    <property type="entry name" value="IF_3"/>
    <property type="match status" value="1"/>
</dbReference>
<evidence type="ECO:0000259" key="7">
    <source>
        <dbReference type="Pfam" id="PF05198"/>
    </source>
</evidence>
<evidence type="ECO:0000313" key="8">
    <source>
        <dbReference type="EMBL" id="OGG26909.1"/>
    </source>
</evidence>
<keyword evidence="2 4" id="KW-0396">Initiation factor</keyword>
<dbReference type="InterPro" id="IPR036787">
    <property type="entry name" value="T_IF-3_N_sf"/>
</dbReference>
<reference evidence="8 9" key="1">
    <citation type="journal article" date="2016" name="Nat. Commun.">
        <title>Thousands of microbial genomes shed light on interconnected biogeochemical processes in an aquifer system.</title>
        <authorList>
            <person name="Anantharaman K."/>
            <person name="Brown C.T."/>
            <person name="Hug L.A."/>
            <person name="Sharon I."/>
            <person name="Castelle C.J."/>
            <person name="Probst A.J."/>
            <person name="Thomas B.C."/>
            <person name="Singh A."/>
            <person name="Wilkins M.J."/>
            <person name="Karaoz U."/>
            <person name="Brodie E.L."/>
            <person name="Williams K.H."/>
            <person name="Hubbard S.S."/>
            <person name="Banfield J.F."/>
        </authorList>
    </citation>
    <scope>NUCLEOTIDE SEQUENCE [LARGE SCALE GENOMIC DNA]</scope>
</reference>
<dbReference type="Pfam" id="PF00707">
    <property type="entry name" value="IF3_C"/>
    <property type="match status" value="1"/>
</dbReference>
<dbReference type="InterPro" id="IPR019814">
    <property type="entry name" value="Translation_initiation_fac_3_N"/>
</dbReference>
<dbReference type="InterPro" id="IPR036788">
    <property type="entry name" value="T_IF-3_C_sf"/>
</dbReference>
<comment type="similarity">
    <text evidence="1 4">Belongs to the IF-3 family.</text>
</comment>
<organism evidence="8 9">
    <name type="scientific">Candidatus Gottesmanbacteria bacterium RIFCSPLOWO2_01_FULL_39_12b</name>
    <dbReference type="NCBI Taxonomy" id="1798388"/>
    <lineage>
        <taxon>Bacteria</taxon>
        <taxon>Candidatus Gottesmaniibacteriota</taxon>
    </lineage>
</organism>
<dbReference type="InterPro" id="IPR001288">
    <property type="entry name" value="Translation_initiation_fac_3"/>
</dbReference>
<dbReference type="SUPFAM" id="SSF54364">
    <property type="entry name" value="Translation initiation factor IF3, N-terminal domain"/>
    <property type="match status" value="1"/>
</dbReference>
<dbReference type="EMBL" id="MFJR01000007">
    <property type="protein sequence ID" value="OGG26909.1"/>
    <property type="molecule type" value="Genomic_DNA"/>
</dbReference>
<comment type="subcellular location">
    <subcellularLocation>
        <location evidence="4">Cytoplasm</location>
    </subcellularLocation>
</comment>
<dbReference type="GO" id="GO:0003743">
    <property type="term" value="F:translation initiation factor activity"/>
    <property type="evidence" value="ECO:0007669"/>
    <property type="project" value="UniProtKB-UniRule"/>
</dbReference>
<dbReference type="NCBIfam" id="TIGR00168">
    <property type="entry name" value="infC"/>
    <property type="match status" value="1"/>
</dbReference>
<dbReference type="AlphaFoldDB" id="A0A1F6AQE5"/>
<protein>
    <recommendedName>
        <fullName evidence="4 5">Translation initiation factor IF-3</fullName>
    </recommendedName>
</protein>
<dbReference type="GO" id="GO:0016020">
    <property type="term" value="C:membrane"/>
    <property type="evidence" value="ECO:0007669"/>
    <property type="project" value="TreeGrafter"/>
</dbReference>
<gene>
    <name evidence="4" type="primary">infC</name>
    <name evidence="8" type="ORF">A2960_02060</name>
</gene>
<comment type="subunit">
    <text evidence="4">Monomer.</text>
</comment>
<evidence type="ECO:0000256" key="1">
    <source>
        <dbReference type="ARBA" id="ARBA00005439"/>
    </source>
</evidence>
<dbReference type="PANTHER" id="PTHR10938">
    <property type="entry name" value="TRANSLATION INITIATION FACTOR IF-3"/>
    <property type="match status" value="1"/>
</dbReference>
<evidence type="ECO:0000256" key="3">
    <source>
        <dbReference type="ARBA" id="ARBA00022917"/>
    </source>
</evidence>
<dbReference type="GO" id="GO:0043022">
    <property type="term" value="F:ribosome binding"/>
    <property type="evidence" value="ECO:0007669"/>
    <property type="project" value="TreeGrafter"/>
</dbReference>
<feature type="domain" description="Translation initiation factor 3 N-terminal" evidence="7">
    <location>
        <begin position="13"/>
        <end position="81"/>
    </location>
</feature>
<evidence type="ECO:0000259" key="6">
    <source>
        <dbReference type="Pfam" id="PF00707"/>
    </source>
</evidence>
<accession>A0A1F6AQE5</accession>
<sequence>MRKKTNSKFYRLNYQITAPSIRLLDEEGKQIGLIDRQEALRRAQTEEKDLVEIGPNANPPVVKLIDFKKFKYLEEKKAREARKSVKHVGIKEIRLSPFIGEHDFKTRVLKGESFLKSGNQLKISVPFRGREIAHKEFGMNIIRKAINSYLSVAKVIREPYFEGKVLISLLGPVKQSL</sequence>
<evidence type="ECO:0000256" key="5">
    <source>
        <dbReference type="NCBIfam" id="TIGR00168"/>
    </source>
</evidence>
<dbReference type="Proteomes" id="UP000176609">
    <property type="component" value="Unassembled WGS sequence"/>
</dbReference>
<dbReference type="PANTHER" id="PTHR10938:SF0">
    <property type="entry name" value="TRANSLATION INITIATION FACTOR IF-3, MITOCHONDRIAL"/>
    <property type="match status" value="1"/>
</dbReference>
<evidence type="ECO:0000313" key="9">
    <source>
        <dbReference type="Proteomes" id="UP000176609"/>
    </source>
</evidence>
<dbReference type="GO" id="GO:0005829">
    <property type="term" value="C:cytosol"/>
    <property type="evidence" value="ECO:0007669"/>
    <property type="project" value="TreeGrafter"/>
</dbReference>
<evidence type="ECO:0000256" key="2">
    <source>
        <dbReference type="ARBA" id="ARBA00022540"/>
    </source>
</evidence>
<comment type="function">
    <text evidence="4">IF-3 binds to the 30S ribosomal subunit and shifts the equilibrium between 70S ribosomes and their 50S and 30S subunits in favor of the free subunits, thus enhancing the availability of 30S subunits on which protein synthesis initiation begins.</text>
</comment>
<keyword evidence="4" id="KW-0963">Cytoplasm</keyword>
<keyword evidence="3 4" id="KW-0648">Protein biosynthesis</keyword>
<name>A0A1F6AQE5_9BACT</name>
<dbReference type="Pfam" id="PF05198">
    <property type="entry name" value="IF3_N"/>
    <property type="match status" value="1"/>
</dbReference>
<dbReference type="Gene3D" id="3.10.20.80">
    <property type="entry name" value="Translation initiation factor 3 (IF-3), N-terminal domain"/>
    <property type="match status" value="1"/>
</dbReference>
<dbReference type="GO" id="GO:0032790">
    <property type="term" value="P:ribosome disassembly"/>
    <property type="evidence" value="ECO:0007669"/>
    <property type="project" value="TreeGrafter"/>
</dbReference>
<feature type="domain" description="Translation initiation factor 3 C-terminal" evidence="6">
    <location>
        <begin position="89"/>
        <end position="172"/>
    </location>
</feature>